<dbReference type="InterPro" id="IPR017853">
    <property type="entry name" value="GH"/>
</dbReference>
<dbReference type="AlphaFoldDB" id="A0A8I1A4N3"/>
<keyword evidence="1" id="KW-0732">Signal</keyword>
<sequence length="397" mass="45728">MIAFTWYPAVEARTSGQIEFRGVWIASVTNIDWPSSPYLSAEEQKNEFIRILEESKKMGLNAVVVQIRPTADAFYPSRWNPWSKYLTGEQGKSPGYDPLAFMIQEAHARNLEFHAWFNPYRVSMDTRLDQLVPDHPARKNPDWVVSYGGKLWYDPGIPAVQDHIVDSIMEVVRNYDIDAVHFDDYFYPYPVQGQDFPDDETYQTYGKNFPDKGDWRRHNVNTLVQRVSQAIKSEKPGVKFGISPFGIWKNKSSDPTGSDTNGSESYFTVYADSRTWIRQGWLDYIAPQIYWNIGHPAADYAKLLAWWSGEVAGRNIHLYIGHAAYKIGNDNEAWDNPEEIPNQIKMIRQNAFAKGSIFFSYKDLNANRLGIKDRLANDLYREPAEIPPMSWLDGKSK</sequence>
<comment type="caution">
    <text evidence="3">The sequence shown here is derived from an EMBL/GenBank/DDBJ whole genome shotgun (WGS) entry which is preliminary data.</text>
</comment>
<dbReference type="SUPFAM" id="SSF51445">
    <property type="entry name" value="(Trans)glycosidases"/>
    <property type="match status" value="1"/>
</dbReference>
<reference evidence="3 4" key="1">
    <citation type="submission" date="2020-12" db="EMBL/GenBank/DDBJ databases">
        <title>WGS of Thermoactinomyces spp.</title>
        <authorList>
            <person name="Cheng K."/>
        </authorList>
    </citation>
    <scope>NUCLEOTIDE SEQUENCE [LARGE SCALE GENOMIC DNA]</scope>
    <source>
        <strain evidence="4">CICC 10671\DSM 43846</strain>
    </source>
</reference>
<keyword evidence="3" id="KW-0378">Hydrolase</keyword>
<protein>
    <submittedName>
        <fullName evidence="3">Family 10 glycosylhydrolase</fullName>
    </submittedName>
</protein>
<gene>
    <name evidence="3" type="ORF">I8U20_05345</name>
</gene>
<accession>A0A8I1A4N3</accession>
<dbReference type="InterPro" id="IPR003790">
    <property type="entry name" value="GHL10"/>
</dbReference>
<dbReference type="PANTHER" id="PTHR43405:SF1">
    <property type="entry name" value="GLYCOSYL HYDROLASE DIGH"/>
    <property type="match status" value="1"/>
</dbReference>
<proteinExistence type="predicted"/>
<evidence type="ECO:0000313" key="4">
    <source>
        <dbReference type="Proteomes" id="UP000633619"/>
    </source>
</evidence>
<evidence type="ECO:0000256" key="1">
    <source>
        <dbReference type="ARBA" id="ARBA00022729"/>
    </source>
</evidence>
<evidence type="ECO:0000313" key="3">
    <source>
        <dbReference type="EMBL" id="MBH8594754.1"/>
    </source>
</evidence>
<feature type="domain" description="Glycosyl hydrolase-like 10" evidence="2">
    <location>
        <begin position="19"/>
        <end position="331"/>
    </location>
</feature>
<evidence type="ECO:0000259" key="2">
    <source>
        <dbReference type="Pfam" id="PF02638"/>
    </source>
</evidence>
<dbReference type="Pfam" id="PF02638">
    <property type="entry name" value="GHL10"/>
    <property type="match status" value="1"/>
</dbReference>
<dbReference type="EMBL" id="JAECVW010000002">
    <property type="protein sequence ID" value="MBH8594754.1"/>
    <property type="molecule type" value="Genomic_DNA"/>
</dbReference>
<keyword evidence="4" id="KW-1185">Reference proteome</keyword>
<name>A0A8I1A4N3_THEIN</name>
<dbReference type="InterPro" id="IPR052177">
    <property type="entry name" value="Divisome_Glycosyl_Hydrolase"/>
</dbReference>
<dbReference type="Proteomes" id="UP000633619">
    <property type="component" value="Unassembled WGS sequence"/>
</dbReference>
<dbReference type="Gene3D" id="3.20.20.80">
    <property type="entry name" value="Glycosidases"/>
    <property type="match status" value="1"/>
</dbReference>
<dbReference type="GO" id="GO:0016787">
    <property type="term" value="F:hydrolase activity"/>
    <property type="evidence" value="ECO:0007669"/>
    <property type="project" value="UniProtKB-KW"/>
</dbReference>
<organism evidence="3 4">
    <name type="scientific">Thermoactinomyces intermedius</name>
    <dbReference type="NCBI Taxonomy" id="2024"/>
    <lineage>
        <taxon>Bacteria</taxon>
        <taxon>Bacillati</taxon>
        <taxon>Bacillota</taxon>
        <taxon>Bacilli</taxon>
        <taxon>Bacillales</taxon>
        <taxon>Thermoactinomycetaceae</taxon>
        <taxon>Thermoactinomyces</taxon>
    </lineage>
</organism>
<dbReference type="PANTHER" id="PTHR43405">
    <property type="entry name" value="GLYCOSYL HYDROLASE DIGH"/>
    <property type="match status" value="1"/>
</dbReference>